<organism evidence="1 2">
    <name type="scientific">Streptococcus constellatus subsp. constellatus SK53</name>
    <dbReference type="NCBI Taxonomy" id="1095730"/>
    <lineage>
        <taxon>Bacteria</taxon>
        <taxon>Bacillati</taxon>
        <taxon>Bacillota</taxon>
        <taxon>Bacilli</taxon>
        <taxon>Lactobacillales</taxon>
        <taxon>Streptococcaceae</taxon>
        <taxon>Streptococcus</taxon>
        <taxon>Streptococcus anginosus group</taxon>
    </lineage>
</organism>
<evidence type="ECO:0000313" key="1">
    <source>
        <dbReference type="EMBL" id="EID23107.1"/>
    </source>
</evidence>
<proteinExistence type="predicted"/>
<sequence>MVSITGIDHEYYKKVENHTTINNNDYTFGGQYNNASVIFILFK</sequence>
<name>A0AAD2Y4R7_STRCV</name>
<reference evidence="1 2" key="1">
    <citation type="submission" date="2012-01" db="EMBL/GenBank/DDBJ databases">
        <authorList>
            <person name="Harkins D.M."/>
            <person name="Madupu R."/>
            <person name="Durkin A.S."/>
            <person name="Torralba M."/>
            <person name="Methe B."/>
            <person name="Sutton G.G."/>
            <person name="Nelson K.E."/>
        </authorList>
    </citation>
    <scope>NUCLEOTIDE SEQUENCE [LARGE SCALE GENOMIC DNA]</scope>
    <source>
        <strain evidence="1 2">SK53</strain>
    </source>
</reference>
<dbReference type="EMBL" id="AICQ01000001">
    <property type="protein sequence ID" value="EID23107.1"/>
    <property type="molecule type" value="Genomic_DNA"/>
</dbReference>
<dbReference type="AlphaFoldDB" id="A0AAD2Y4R7"/>
<gene>
    <name evidence="1" type="ORF">HMPREF1044_1755</name>
</gene>
<evidence type="ECO:0000313" key="2">
    <source>
        <dbReference type="Proteomes" id="UP000005070"/>
    </source>
</evidence>
<protein>
    <submittedName>
        <fullName evidence="1">Uncharacterized protein</fullName>
    </submittedName>
</protein>
<comment type="caution">
    <text evidence="1">The sequence shown here is derived from an EMBL/GenBank/DDBJ whole genome shotgun (WGS) entry which is preliminary data.</text>
</comment>
<dbReference type="Proteomes" id="UP000005070">
    <property type="component" value="Unassembled WGS sequence"/>
</dbReference>
<accession>A0AAD2Y4R7</accession>